<reference evidence="7 8" key="1">
    <citation type="submission" date="2019-09" db="EMBL/GenBank/DDBJ databases">
        <title>Genomes of Cryomorphaceae.</title>
        <authorList>
            <person name="Bowman J.P."/>
        </authorList>
    </citation>
    <scope>NUCLEOTIDE SEQUENCE [LARGE SCALE GENOMIC DNA]</scope>
    <source>
        <strain evidence="7 8">KCTC 52047</strain>
    </source>
</reference>
<gene>
    <name evidence="7" type="primary">crtI</name>
    <name evidence="7" type="ORF">F3059_08755</name>
</gene>
<dbReference type="PANTHER" id="PTHR43734:SF7">
    <property type="entry name" value="4,4'-DIAPONEUROSPORENE OXYGENASE"/>
    <property type="match status" value="1"/>
</dbReference>
<evidence type="ECO:0000256" key="5">
    <source>
        <dbReference type="RuleBase" id="RU362075"/>
    </source>
</evidence>
<dbReference type="RefSeq" id="WP_151168306.1">
    <property type="nucleotide sequence ID" value="NZ_WACR01000007.1"/>
</dbReference>
<feature type="domain" description="Amine oxidase" evidence="6">
    <location>
        <begin position="10"/>
        <end position="479"/>
    </location>
</feature>
<dbReference type="Gene3D" id="3.50.50.60">
    <property type="entry name" value="FAD/NAD(P)-binding domain"/>
    <property type="match status" value="2"/>
</dbReference>
<dbReference type="InterPro" id="IPR036188">
    <property type="entry name" value="FAD/NAD-bd_sf"/>
</dbReference>
<dbReference type="GO" id="GO:0016117">
    <property type="term" value="P:carotenoid biosynthetic process"/>
    <property type="evidence" value="ECO:0007669"/>
    <property type="project" value="UniProtKB-KW"/>
</dbReference>
<keyword evidence="4 5" id="KW-0560">Oxidoreductase</keyword>
<evidence type="ECO:0000313" key="8">
    <source>
        <dbReference type="Proteomes" id="UP000435357"/>
    </source>
</evidence>
<dbReference type="Proteomes" id="UP000435357">
    <property type="component" value="Unassembled WGS sequence"/>
</dbReference>
<keyword evidence="8" id="KW-1185">Reference proteome</keyword>
<dbReference type="GO" id="GO:0016491">
    <property type="term" value="F:oxidoreductase activity"/>
    <property type="evidence" value="ECO:0007669"/>
    <property type="project" value="UniProtKB-KW"/>
</dbReference>
<evidence type="ECO:0000256" key="1">
    <source>
        <dbReference type="ARBA" id="ARBA00004829"/>
    </source>
</evidence>
<dbReference type="PANTHER" id="PTHR43734">
    <property type="entry name" value="PHYTOENE DESATURASE"/>
    <property type="match status" value="1"/>
</dbReference>
<dbReference type="InterPro" id="IPR014105">
    <property type="entry name" value="Carotenoid/retinoid_OxRdtase"/>
</dbReference>
<organism evidence="7 8">
    <name type="scientific">Salibacter halophilus</name>
    <dbReference type="NCBI Taxonomy" id="1803916"/>
    <lineage>
        <taxon>Bacteria</taxon>
        <taxon>Pseudomonadati</taxon>
        <taxon>Bacteroidota</taxon>
        <taxon>Flavobacteriia</taxon>
        <taxon>Flavobacteriales</taxon>
        <taxon>Salibacteraceae</taxon>
        <taxon>Salibacter</taxon>
    </lineage>
</organism>
<sequence>MKSIVIGAGIAGLATAIRLRVKGYEVKVHEANNYPGGKLTAFQQGGYRFDAGPSLFTLPYLVDELFELSGKNPKDYFDYIKLDTACHYFWDDLTIFNASTNPKEFAKEAAKVFSVPEVEVLDYLKYSHKLYEYNSPVFLEQSLHKIKNYLKSHVGKALLRIWQFNLGKSMHRVNAQKFSSKKLVQLFDRYATYNGSNPYKAPGVMTMIPHLEHGIGTFFPKGGMHEITQSIFKLAKDIGVEFQFESYIDEIIVDDHKATGVRLDTGKEEFADLVVSNMDVVPTYRKLMPTQKAPERTLKQERSSSALIFYWGVKGEFKELNLHNILFSNDYKGEFDSIFNKKSLQSDPTVYINISSKYNPTDAPKGCENWFVMINAPADYDQDWDQLIDKARKMIYDKIHTSLGIDIKPLIENESVLDPRLIQSQTSSYRGALYGAASNNPLAAFIRHPNFSNRIENLYFCGGSVHPGGGIPLCLLSAKIVDELIE</sequence>
<keyword evidence="3 5" id="KW-0125">Carotenoid biosynthesis</keyword>
<comment type="caution">
    <text evidence="7">The sequence shown here is derived from an EMBL/GenBank/DDBJ whole genome shotgun (WGS) entry which is preliminary data.</text>
</comment>
<evidence type="ECO:0000313" key="7">
    <source>
        <dbReference type="EMBL" id="KAB1063649.1"/>
    </source>
</evidence>
<dbReference type="NCBIfam" id="TIGR02734">
    <property type="entry name" value="crtI_fam"/>
    <property type="match status" value="1"/>
</dbReference>
<evidence type="ECO:0000256" key="4">
    <source>
        <dbReference type="ARBA" id="ARBA00023002"/>
    </source>
</evidence>
<accession>A0A6N6M360</accession>
<proteinExistence type="inferred from homology"/>
<evidence type="ECO:0000256" key="2">
    <source>
        <dbReference type="ARBA" id="ARBA00006046"/>
    </source>
</evidence>
<evidence type="ECO:0000256" key="3">
    <source>
        <dbReference type="ARBA" id="ARBA00022746"/>
    </source>
</evidence>
<protein>
    <submittedName>
        <fullName evidence="7">Phytoene desaturase</fullName>
    </submittedName>
</protein>
<dbReference type="InterPro" id="IPR054840">
    <property type="entry name" value="hydcarot_desat_CrtD"/>
</dbReference>
<comment type="pathway">
    <text evidence="1 5">Carotenoid biosynthesis.</text>
</comment>
<name>A0A6N6M360_9FLAO</name>
<dbReference type="EMBL" id="WACR01000007">
    <property type="protein sequence ID" value="KAB1063649.1"/>
    <property type="molecule type" value="Genomic_DNA"/>
</dbReference>
<dbReference type="SUPFAM" id="SSF51905">
    <property type="entry name" value="FAD/NAD(P)-binding domain"/>
    <property type="match status" value="1"/>
</dbReference>
<evidence type="ECO:0000259" key="6">
    <source>
        <dbReference type="Pfam" id="PF01593"/>
    </source>
</evidence>
<dbReference type="AlphaFoldDB" id="A0A6N6M360"/>
<dbReference type="NCBIfam" id="NF042421">
    <property type="entry name" value="hydcarot_desat_CrtD"/>
    <property type="match status" value="1"/>
</dbReference>
<dbReference type="InterPro" id="IPR002937">
    <property type="entry name" value="Amino_oxidase"/>
</dbReference>
<dbReference type="Pfam" id="PF01593">
    <property type="entry name" value="Amino_oxidase"/>
    <property type="match status" value="1"/>
</dbReference>
<dbReference type="OrthoDB" id="9774675at2"/>
<comment type="similarity">
    <text evidence="2 5">Belongs to the carotenoid/retinoid oxidoreductase family.</text>
</comment>